<evidence type="ECO:0000259" key="2">
    <source>
        <dbReference type="Pfam" id="PF00857"/>
    </source>
</evidence>
<dbReference type="InterPro" id="IPR000868">
    <property type="entry name" value="Isochorismatase-like_dom"/>
</dbReference>
<dbReference type="InterPro" id="IPR036380">
    <property type="entry name" value="Isochorismatase-like_sf"/>
</dbReference>
<reference evidence="3" key="1">
    <citation type="submission" date="2019-07" db="EMBL/GenBank/DDBJ databases">
        <title>Genomic Encyclopedia of Type Strains, Phase IV (KMG-IV): sequencing the most valuable type-strain genomes for metagenomic binning, comparative biology and taxonomic classification.</title>
        <authorList>
            <person name="Goeker M."/>
        </authorList>
    </citation>
    <scope>NUCLEOTIDE SEQUENCE</scope>
    <source>
        <strain evidence="3">DSM 44596</strain>
    </source>
</reference>
<dbReference type="CDD" id="cd00431">
    <property type="entry name" value="cysteine_hydrolases"/>
    <property type="match status" value="1"/>
</dbReference>
<comment type="caution">
    <text evidence="3">The sequence shown here is derived from an EMBL/GenBank/DDBJ whole genome shotgun (WGS) entry which is preliminary data.</text>
</comment>
<dbReference type="Gene3D" id="3.40.50.850">
    <property type="entry name" value="Isochorismatase-like"/>
    <property type="match status" value="1"/>
</dbReference>
<dbReference type="PANTHER" id="PTHR43540">
    <property type="entry name" value="PEROXYUREIDOACRYLATE/UREIDOACRYLATE AMIDOHYDROLASE-RELATED"/>
    <property type="match status" value="1"/>
</dbReference>
<sequence length="211" mass="22446">MTLASTPSTAPQGTYPAPALVISECQRGILEPERSVSKGLADHAAARGIISRTAELARAFRVRGLPVVHCIIEHRADQKGMLPNSYLGTMALRQRGMTAGTPDVEIPEELGPEPEDIVSSRSTGITAFYGTDLDAMLRLQKVDTIVLAGVSTNVAIPGLAIEAVNRGYSVILAEDCTAGASEESHQFMVSNLLTILTRISPAADIVRRLPD</sequence>
<dbReference type="Pfam" id="PF00857">
    <property type="entry name" value="Isochorismatase"/>
    <property type="match status" value="1"/>
</dbReference>
<name>A0A652YSP7_NOCGL</name>
<dbReference type="SUPFAM" id="SSF52499">
    <property type="entry name" value="Isochorismatase-like hydrolases"/>
    <property type="match status" value="1"/>
</dbReference>
<dbReference type="PANTHER" id="PTHR43540:SF6">
    <property type="entry name" value="ISOCHORISMATASE-LIKE DOMAIN-CONTAINING PROTEIN"/>
    <property type="match status" value="1"/>
</dbReference>
<accession>A0A652YSP7</accession>
<dbReference type="AlphaFoldDB" id="A0A652YSP7"/>
<gene>
    <name evidence="3" type="ORF">FNL38_102232</name>
</gene>
<evidence type="ECO:0000256" key="1">
    <source>
        <dbReference type="ARBA" id="ARBA00022801"/>
    </source>
</evidence>
<organism evidence="3">
    <name type="scientific">Nocardia globerula</name>
    <dbReference type="NCBI Taxonomy" id="1818"/>
    <lineage>
        <taxon>Bacteria</taxon>
        <taxon>Bacillati</taxon>
        <taxon>Actinomycetota</taxon>
        <taxon>Actinomycetes</taxon>
        <taxon>Mycobacteriales</taxon>
        <taxon>Nocardiaceae</taxon>
        <taxon>Nocardia</taxon>
    </lineage>
</organism>
<dbReference type="GO" id="GO:0016787">
    <property type="term" value="F:hydrolase activity"/>
    <property type="evidence" value="ECO:0007669"/>
    <property type="project" value="UniProtKB-KW"/>
</dbReference>
<dbReference type="EMBL" id="VNIQ01000002">
    <property type="protein sequence ID" value="TYQ06102.1"/>
    <property type="molecule type" value="Genomic_DNA"/>
</dbReference>
<keyword evidence="1" id="KW-0378">Hydrolase</keyword>
<evidence type="ECO:0000313" key="3">
    <source>
        <dbReference type="EMBL" id="TYQ06102.1"/>
    </source>
</evidence>
<feature type="domain" description="Isochorismatase-like" evidence="2">
    <location>
        <begin position="19"/>
        <end position="193"/>
    </location>
</feature>
<dbReference type="InterPro" id="IPR050272">
    <property type="entry name" value="Isochorismatase-like_hydrls"/>
</dbReference>
<protein>
    <submittedName>
        <fullName evidence="3">Nicotinamidase-related amidase</fullName>
    </submittedName>
</protein>
<proteinExistence type="predicted"/>